<dbReference type="GO" id="GO:0009307">
    <property type="term" value="P:DNA restriction-modification system"/>
    <property type="evidence" value="ECO:0007669"/>
    <property type="project" value="UniProtKB-KW"/>
</dbReference>
<dbReference type="RefSeq" id="WP_156573448.1">
    <property type="nucleotide sequence ID" value="NZ_CP046415.1"/>
</dbReference>
<gene>
    <name evidence="5" type="ORF">GM160_04315</name>
</gene>
<evidence type="ECO:0000256" key="2">
    <source>
        <dbReference type="ARBA" id="ARBA00022747"/>
    </source>
</evidence>
<dbReference type="Gene3D" id="3.90.220.20">
    <property type="entry name" value="DNA methylase specificity domains"/>
    <property type="match status" value="2"/>
</dbReference>
<comment type="similarity">
    <text evidence="1">Belongs to the type-I restriction system S methylase family.</text>
</comment>
<dbReference type="GO" id="GO:0003677">
    <property type="term" value="F:DNA binding"/>
    <property type="evidence" value="ECO:0007669"/>
    <property type="project" value="UniProtKB-KW"/>
</dbReference>
<keyword evidence="5" id="KW-0540">Nuclease</keyword>
<keyword evidence="3" id="KW-0238">DNA-binding</keyword>
<keyword evidence="2" id="KW-0680">Restriction system</keyword>
<evidence type="ECO:0000313" key="5">
    <source>
        <dbReference type="EMBL" id="QGT78183.1"/>
    </source>
</evidence>
<dbReference type="SUPFAM" id="SSF116734">
    <property type="entry name" value="DNA methylase specificity domain"/>
    <property type="match status" value="2"/>
</dbReference>
<dbReference type="Proteomes" id="UP000427716">
    <property type="component" value="Chromosome"/>
</dbReference>
<keyword evidence="5" id="KW-0378">Hydrolase</keyword>
<dbReference type="EMBL" id="CP046415">
    <property type="protein sequence ID" value="QGT78183.1"/>
    <property type="molecule type" value="Genomic_DNA"/>
</dbReference>
<feature type="domain" description="Type I restriction modification DNA specificity" evidence="4">
    <location>
        <begin position="36"/>
        <end position="193"/>
    </location>
</feature>
<sequence>MSSSWPELTVGSLIECGVITVQKDGNHGSKYPRASEFGDTGVPFLTAKLLDDSGNIDFENAPKLAQEKADKFTFGILQPGDVLLSHNATVGRVAIVPDIKEKVVIGTSLTHYRVDPERLDPRYLAAYMSGRYFQNQLASSMSQTTRNQVPITAQRKLTVILPPIVEQRSIANSLGNLSDKIRVNYRINKTLEEMAQATFKSWFVDFEPVKAKIVARERWQARQSAQQPASPVCYAAELEPESLDPELETRMALAAMQAISGKAEAQLARLQTEHPEHYAELRATADLFPAAMQKSELGEIPEGWRVAPFSDLARLDTTSVKPAQQPEKEWEHYSIPAFDDGQTPAHEFGADIKSNKYKVNRSAVLASKLNPHFPRTWIPLVEDETAAICSTEFMPFVPLEESHRPFVAGMVTSAPFQSGIMMRVTGSTGSRQRAQPKQVAVMDVVTPPTALIAAYSKLADPLMASTARNISQSQTLAKLRDTLLPKLLSGEITVPEVDSQLDEATETAHV</sequence>
<name>A0A6I6D2N4_9GAMM</name>
<dbReference type="InterPro" id="IPR044946">
    <property type="entry name" value="Restrct_endonuc_typeI_TRD_sf"/>
</dbReference>
<dbReference type="AlphaFoldDB" id="A0A6I6D2N4"/>
<evidence type="ECO:0000313" key="6">
    <source>
        <dbReference type="Proteomes" id="UP000427716"/>
    </source>
</evidence>
<dbReference type="InterPro" id="IPR052021">
    <property type="entry name" value="Type-I_RS_S_subunit"/>
</dbReference>
<dbReference type="PANTHER" id="PTHR30408:SF13">
    <property type="entry name" value="TYPE I RESTRICTION ENZYME HINDI SPECIFICITY SUBUNIT"/>
    <property type="match status" value="1"/>
</dbReference>
<evidence type="ECO:0000256" key="3">
    <source>
        <dbReference type="ARBA" id="ARBA00023125"/>
    </source>
</evidence>
<evidence type="ECO:0000256" key="1">
    <source>
        <dbReference type="ARBA" id="ARBA00010923"/>
    </source>
</evidence>
<organism evidence="5 6">
    <name type="scientific">Guyparkeria halophila</name>
    <dbReference type="NCBI Taxonomy" id="47960"/>
    <lineage>
        <taxon>Bacteria</taxon>
        <taxon>Pseudomonadati</taxon>
        <taxon>Pseudomonadota</taxon>
        <taxon>Gammaproteobacteria</taxon>
        <taxon>Chromatiales</taxon>
        <taxon>Thioalkalibacteraceae</taxon>
        <taxon>Guyparkeria</taxon>
    </lineage>
</organism>
<keyword evidence="5" id="KW-0255">Endonuclease</keyword>
<evidence type="ECO:0000259" key="4">
    <source>
        <dbReference type="Pfam" id="PF01420"/>
    </source>
</evidence>
<dbReference type="PANTHER" id="PTHR30408">
    <property type="entry name" value="TYPE-1 RESTRICTION ENZYME ECOKI SPECIFICITY PROTEIN"/>
    <property type="match status" value="1"/>
</dbReference>
<reference evidence="5 6" key="1">
    <citation type="submission" date="2019-11" db="EMBL/GenBank/DDBJ databases">
        <authorList>
            <person name="Zhang J."/>
            <person name="Sun C."/>
        </authorList>
    </citation>
    <scope>NUCLEOTIDE SEQUENCE [LARGE SCALE GENOMIC DNA]</scope>
    <source>
        <strain evidence="6">sp2</strain>
    </source>
</reference>
<protein>
    <submittedName>
        <fullName evidence="5">Restriction endonuclease subunit S</fullName>
    </submittedName>
</protein>
<dbReference type="GO" id="GO:0004519">
    <property type="term" value="F:endonuclease activity"/>
    <property type="evidence" value="ECO:0007669"/>
    <property type="project" value="UniProtKB-KW"/>
</dbReference>
<keyword evidence="6" id="KW-1185">Reference proteome</keyword>
<dbReference type="Pfam" id="PF01420">
    <property type="entry name" value="Methylase_S"/>
    <property type="match status" value="1"/>
</dbReference>
<dbReference type="KEGG" id="ghl:GM160_04315"/>
<dbReference type="InterPro" id="IPR000055">
    <property type="entry name" value="Restrct_endonuc_typeI_TRD"/>
</dbReference>
<accession>A0A6I6D2N4</accession>
<dbReference type="REBASE" id="364929">
    <property type="entry name" value="S.Ghasp2ORF4310P"/>
</dbReference>
<proteinExistence type="inferred from homology"/>